<gene>
    <name evidence="4" type="primary">LOC115888638</name>
</gene>
<evidence type="ECO:0000313" key="3">
    <source>
        <dbReference type="Proteomes" id="UP000504635"/>
    </source>
</evidence>
<dbReference type="Gene3D" id="3.30.160.60">
    <property type="entry name" value="Classic Zinc Finger"/>
    <property type="match status" value="1"/>
</dbReference>
<evidence type="ECO:0000313" key="4">
    <source>
        <dbReference type="RefSeq" id="XP_030764269.1"/>
    </source>
</evidence>
<dbReference type="Proteomes" id="UP000504635">
    <property type="component" value="Unplaced"/>
</dbReference>
<feature type="domain" description="C2H2-type" evidence="2">
    <location>
        <begin position="15"/>
        <end position="42"/>
    </location>
</feature>
<sequence length="173" mass="20521">MKFDCYRSKVQKKIYRCAICSFQTKHRQSLHHHKKVHWAPEKRQMFTCAKCDKKYRLKKSLQCHLKRDHLDSRNSDSTSPTDEVILGSLKMEIDDYTPHLDDFKNAEHLAVTNKVKSEVFLKIEPDGVTPTMNTDMQDDFKNTENLSVTKKLYIKLEDFIKMEPKYDDEDARF</sequence>
<evidence type="ECO:0000259" key="2">
    <source>
        <dbReference type="PROSITE" id="PS50157"/>
    </source>
</evidence>
<dbReference type="GO" id="GO:0008270">
    <property type="term" value="F:zinc ion binding"/>
    <property type="evidence" value="ECO:0007669"/>
    <property type="project" value="UniProtKB-KW"/>
</dbReference>
<keyword evidence="1" id="KW-0862">Zinc</keyword>
<protein>
    <submittedName>
        <fullName evidence="4">Uncharacterized protein LOC115888638</fullName>
    </submittedName>
</protein>
<reference evidence="4" key="1">
    <citation type="submission" date="2025-08" db="UniProtKB">
        <authorList>
            <consortium name="RefSeq"/>
        </authorList>
    </citation>
    <scope>IDENTIFICATION</scope>
    <source>
        <tissue evidence="4">Gonads</tissue>
    </source>
</reference>
<keyword evidence="1" id="KW-0479">Metal-binding</keyword>
<accession>A0A6J2YM69</accession>
<dbReference type="InterPro" id="IPR036236">
    <property type="entry name" value="Znf_C2H2_sf"/>
</dbReference>
<evidence type="ECO:0000256" key="1">
    <source>
        <dbReference type="PROSITE-ProRule" id="PRU00042"/>
    </source>
</evidence>
<dbReference type="SUPFAM" id="SSF57667">
    <property type="entry name" value="beta-beta-alpha zinc fingers"/>
    <property type="match status" value="1"/>
</dbReference>
<dbReference type="OrthoDB" id="6414306at2759"/>
<dbReference type="PROSITE" id="PS50157">
    <property type="entry name" value="ZINC_FINGER_C2H2_2"/>
    <property type="match status" value="2"/>
</dbReference>
<dbReference type="SMART" id="SM00355">
    <property type="entry name" value="ZnF_C2H2"/>
    <property type="match status" value="2"/>
</dbReference>
<dbReference type="KEGG" id="soy:115888638"/>
<dbReference type="AlphaFoldDB" id="A0A6J2YM69"/>
<dbReference type="GeneID" id="115888638"/>
<keyword evidence="3" id="KW-1185">Reference proteome</keyword>
<organism evidence="3 4">
    <name type="scientific">Sitophilus oryzae</name>
    <name type="common">Rice weevil</name>
    <name type="synonym">Curculio oryzae</name>
    <dbReference type="NCBI Taxonomy" id="7048"/>
    <lineage>
        <taxon>Eukaryota</taxon>
        <taxon>Metazoa</taxon>
        <taxon>Ecdysozoa</taxon>
        <taxon>Arthropoda</taxon>
        <taxon>Hexapoda</taxon>
        <taxon>Insecta</taxon>
        <taxon>Pterygota</taxon>
        <taxon>Neoptera</taxon>
        <taxon>Endopterygota</taxon>
        <taxon>Coleoptera</taxon>
        <taxon>Polyphaga</taxon>
        <taxon>Cucujiformia</taxon>
        <taxon>Curculionidae</taxon>
        <taxon>Dryophthorinae</taxon>
        <taxon>Sitophilus</taxon>
    </lineage>
</organism>
<dbReference type="RefSeq" id="XP_030764269.1">
    <property type="nucleotide sequence ID" value="XM_030908409.1"/>
</dbReference>
<keyword evidence="1" id="KW-0863">Zinc-finger</keyword>
<dbReference type="InterPro" id="IPR013087">
    <property type="entry name" value="Znf_C2H2_type"/>
</dbReference>
<proteinExistence type="predicted"/>
<dbReference type="InParanoid" id="A0A6J2YM69"/>
<feature type="domain" description="C2H2-type" evidence="2">
    <location>
        <begin position="46"/>
        <end position="74"/>
    </location>
</feature>
<name>A0A6J2YM69_SITOR</name>
<dbReference type="PROSITE" id="PS00028">
    <property type="entry name" value="ZINC_FINGER_C2H2_1"/>
    <property type="match status" value="1"/>
</dbReference>